<comment type="caution">
    <text evidence="8">The sequence shown here is derived from an EMBL/GenBank/DDBJ whole genome shotgun (WGS) entry which is preliminary data.</text>
</comment>
<protein>
    <recommendedName>
        <fullName evidence="3">Chitooligosaccharide deacetylase</fullName>
    </recommendedName>
    <alternativeName>
        <fullName evidence="6">Nodulation protein B</fullName>
    </alternativeName>
</protein>
<dbReference type="GO" id="GO:0046872">
    <property type="term" value="F:metal ion binding"/>
    <property type="evidence" value="ECO:0007669"/>
    <property type="project" value="UniProtKB-KW"/>
</dbReference>
<sequence>MLGVDRTIKVTPRTGPIDALLKDYEVVLTFDDGPDPKRTRAVLDTLDKECAKATFFLLGNQASRYPAMVREISARGHSVGSHTWSHANLVNMSDARAKDEISRGQEAVNVALTSIDKRSLMFRFPYVATTPDLSRMVRDMGLLEVGVTADGADWTRISPEDAVDLVFQKLSMGGNKGVILLHDPFDRSSVRTALLLSRLKQDGYRIVALETANSTR</sequence>
<dbReference type="GO" id="GO:0016810">
    <property type="term" value="F:hydrolase activity, acting on carbon-nitrogen (but not peptide) bonds"/>
    <property type="evidence" value="ECO:0007669"/>
    <property type="project" value="InterPro"/>
</dbReference>
<dbReference type="PANTHER" id="PTHR10587">
    <property type="entry name" value="GLYCOSYL TRANSFERASE-RELATED"/>
    <property type="match status" value="1"/>
</dbReference>
<proteinExistence type="inferred from homology"/>
<evidence type="ECO:0000256" key="3">
    <source>
        <dbReference type="ARBA" id="ARBA00020071"/>
    </source>
</evidence>
<keyword evidence="5" id="KW-0378">Hydrolase</keyword>
<dbReference type="PATRIC" id="fig|1280953.3.peg.2964"/>
<evidence type="ECO:0000313" key="9">
    <source>
        <dbReference type="Proteomes" id="UP000024942"/>
    </source>
</evidence>
<evidence type="ECO:0000256" key="6">
    <source>
        <dbReference type="ARBA" id="ARBA00032976"/>
    </source>
</evidence>
<keyword evidence="9" id="KW-1185">Reference proteome</keyword>
<feature type="domain" description="NodB homology" evidence="7">
    <location>
        <begin position="24"/>
        <end position="207"/>
    </location>
</feature>
<keyword evidence="4" id="KW-0479">Metal-binding</keyword>
<evidence type="ECO:0000313" key="8">
    <source>
        <dbReference type="EMBL" id="KDA01656.1"/>
    </source>
</evidence>
<dbReference type="Pfam" id="PF01522">
    <property type="entry name" value="Polysacc_deac_1"/>
    <property type="match status" value="1"/>
</dbReference>
<dbReference type="PROSITE" id="PS51677">
    <property type="entry name" value="NODB"/>
    <property type="match status" value="1"/>
</dbReference>
<dbReference type="InterPro" id="IPR050248">
    <property type="entry name" value="Polysacc_deacetylase_ArnD"/>
</dbReference>
<dbReference type="InterPro" id="IPR011330">
    <property type="entry name" value="Glyco_hydro/deAcase_b/a-brl"/>
</dbReference>
<evidence type="ECO:0000259" key="7">
    <source>
        <dbReference type="PROSITE" id="PS51677"/>
    </source>
</evidence>
<dbReference type="GO" id="GO:0016020">
    <property type="term" value="C:membrane"/>
    <property type="evidence" value="ECO:0007669"/>
    <property type="project" value="TreeGrafter"/>
</dbReference>
<dbReference type="EMBL" id="ARYL01000024">
    <property type="protein sequence ID" value="KDA01656.1"/>
    <property type="molecule type" value="Genomic_DNA"/>
</dbReference>
<dbReference type="RefSeq" id="WP_051624935.1">
    <property type="nucleotide sequence ID" value="NZ_ARYL01000024.1"/>
</dbReference>
<evidence type="ECO:0000256" key="5">
    <source>
        <dbReference type="ARBA" id="ARBA00022801"/>
    </source>
</evidence>
<comment type="function">
    <text evidence="1">Is involved in generating a small heat-stable compound (Nod), an acylated oligomer of N-acetylglucosamine, that stimulates mitosis in various plant protoplasts.</text>
</comment>
<evidence type="ECO:0000256" key="4">
    <source>
        <dbReference type="ARBA" id="ARBA00022723"/>
    </source>
</evidence>
<dbReference type="Gene3D" id="3.20.20.370">
    <property type="entry name" value="Glycoside hydrolase/deacetylase"/>
    <property type="match status" value="1"/>
</dbReference>
<organism evidence="8 9">
    <name type="scientific">Hyphomonas oceanitis SCH89</name>
    <dbReference type="NCBI Taxonomy" id="1280953"/>
    <lineage>
        <taxon>Bacteria</taxon>
        <taxon>Pseudomonadati</taxon>
        <taxon>Pseudomonadota</taxon>
        <taxon>Alphaproteobacteria</taxon>
        <taxon>Hyphomonadales</taxon>
        <taxon>Hyphomonadaceae</taxon>
        <taxon>Hyphomonas</taxon>
    </lineage>
</organism>
<dbReference type="Proteomes" id="UP000024942">
    <property type="component" value="Unassembled WGS sequence"/>
</dbReference>
<dbReference type="InterPro" id="IPR002509">
    <property type="entry name" value="NODB_dom"/>
</dbReference>
<gene>
    <name evidence="8" type="ORF">HOC_14733</name>
</gene>
<dbReference type="AlphaFoldDB" id="A0A059G4B2"/>
<reference evidence="8 9" key="1">
    <citation type="journal article" date="2014" name="Antonie Van Leeuwenhoek">
        <title>Hyphomonas beringensis sp. nov. and Hyphomonas chukchiensis sp. nov., isolated from surface seawater of the Bering Sea and Chukchi Sea.</title>
        <authorList>
            <person name="Li C."/>
            <person name="Lai Q."/>
            <person name="Li G."/>
            <person name="Dong C."/>
            <person name="Wang J."/>
            <person name="Liao Y."/>
            <person name="Shao Z."/>
        </authorList>
    </citation>
    <scope>NUCLEOTIDE SEQUENCE [LARGE SCALE GENOMIC DNA]</scope>
    <source>
        <strain evidence="8 9">SCH89</strain>
    </source>
</reference>
<comment type="similarity">
    <text evidence="2">Belongs to the polysaccharide deacetylase family.</text>
</comment>
<dbReference type="CDD" id="cd10917">
    <property type="entry name" value="CE4_NodB_like_6s_7s"/>
    <property type="match status" value="1"/>
</dbReference>
<dbReference type="STRING" id="1280953.HOC_14733"/>
<dbReference type="SUPFAM" id="SSF88713">
    <property type="entry name" value="Glycoside hydrolase/deacetylase"/>
    <property type="match status" value="1"/>
</dbReference>
<dbReference type="eggNOG" id="COG0726">
    <property type="taxonomic scope" value="Bacteria"/>
</dbReference>
<evidence type="ECO:0000256" key="1">
    <source>
        <dbReference type="ARBA" id="ARBA00003236"/>
    </source>
</evidence>
<name>A0A059G4B2_9PROT</name>
<dbReference type="PANTHER" id="PTHR10587:SF133">
    <property type="entry name" value="CHITIN DEACETYLASE 1-RELATED"/>
    <property type="match status" value="1"/>
</dbReference>
<evidence type="ECO:0000256" key="2">
    <source>
        <dbReference type="ARBA" id="ARBA00010973"/>
    </source>
</evidence>
<accession>A0A059G4B2</accession>
<dbReference type="GO" id="GO:0005975">
    <property type="term" value="P:carbohydrate metabolic process"/>
    <property type="evidence" value="ECO:0007669"/>
    <property type="project" value="InterPro"/>
</dbReference>